<dbReference type="EMBL" id="JACHIW010000001">
    <property type="protein sequence ID" value="MBB5157294.1"/>
    <property type="molecule type" value="Genomic_DNA"/>
</dbReference>
<proteinExistence type="predicted"/>
<keyword evidence="3" id="KW-1185">Reference proteome</keyword>
<feature type="region of interest" description="Disordered" evidence="1">
    <location>
        <begin position="62"/>
        <end position="118"/>
    </location>
</feature>
<feature type="compositionally biased region" description="Basic and acidic residues" evidence="1">
    <location>
        <begin position="62"/>
        <end position="77"/>
    </location>
</feature>
<evidence type="ECO:0000256" key="1">
    <source>
        <dbReference type="SAM" id="MobiDB-lite"/>
    </source>
</evidence>
<evidence type="ECO:0000313" key="3">
    <source>
        <dbReference type="Proteomes" id="UP000584374"/>
    </source>
</evidence>
<reference evidence="2 3" key="1">
    <citation type="submission" date="2020-08" db="EMBL/GenBank/DDBJ databases">
        <title>Sequencing the genomes of 1000 actinobacteria strains.</title>
        <authorList>
            <person name="Klenk H.-P."/>
        </authorList>
    </citation>
    <scope>NUCLEOTIDE SEQUENCE [LARGE SCALE GENOMIC DNA]</scope>
    <source>
        <strain evidence="2 3">DSM 45584</strain>
    </source>
</reference>
<name>A0A840Q956_9PSEU</name>
<dbReference type="RefSeq" id="WP_221467290.1">
    <property type="nucleotide sequence ID" value="NZ_JACHIW010000001.1"/>
</dbReference>
<comment type="caution">
    <text evidence="2">The sequence shown here is derived from an EMBL/GenBank/DDBJ whole genome shotgun (WGS) entry which is preliminary data.</text>
</comment>
<dbReference type="Proteomes" id="UP000584374">
    <property type="component" value="Unassembled WGS sequence"/>
</dbReference>
<evidence type="ECO:0000313" key="2">
    <source>
        <dbReference type="EMBL" id="MBB5157294.1"/>
    </source>
</evidence>
<protein>
    <submittedName>
        <fullName evidence="2">Uncharacterized protein</fullName>
    </submittedName>
</protein>
<sequence>MQAELRALHGCLTTGALLLAPARDGLHRLGTHEVTVQQARATMTEDHALAAPADEVPICEAADHDVAGQRRPARPEPTDDQDPQQDLDGVGEVLEADPADIADQRRDAPVLDETEPWP</sequence>
<organism evidence="2 3">
    <name type="scientific">Saccharopolyspora phatthalungensis</name>
    <dbReference type="NCBI Taxonomy" id="664693"/>
    <lineage>
        <taxon>Bacteria</taxon>
        <taxon>Bacillati</taxon>
        <taxon>Actinomycetota</taxon>
        <taxon>Actinomycetes</taxon>
        <taxon>Pseudonocardiales</taxon>
        <taxon>Pseudonocardiaceae</taxon>
        <taxon>Saccharopolyspora</taxon>
    </lineage>
</organism>
<accession>A0A840Q956</accession>
<dbReference type="AlphaFoldDB" id="A0A840Q956"/>
<gene>
    <name evidence="2" type="ORF">BJ970_004828</name>
</gene>